<evidence type="ECO:0000313" key="5">
    <source>
        <dbReference type="Proteomes" id="UP000315377"/>
    </source>
</evidence>
<feature type="domain" description="GAF" evidence="2">
    <location>
        <begin position="11"/>
        <end position="150"/>
    </location>
</feature>
<dbReference type="Gene3D" id="3.30.450.40">
    <property type="match status" value="1"/>
</dbReference>
<keyword evidence="6" id="KW-1185">Reference proteome</keyword>
<reference evidence="4 5" key="1">
    <citation type="submission" date="2019-07" db="EMBL/GenBank/DDBJ databases">
        <title>Paenibacillus thiaminolyticus NRRL B-4156.</title>
        <authorList>
            <person name="Hehnly C."/>
            <person name="Zhang L."/>
        </authorList>
    </citation>
    <scope>NUCLEOTIDE SEQUENCE [LARGE SCALE GENOMIC DNA]</scope>
    <source>
        <strain evidence="4 5">NRRL B-4156</strain>
    </source>
</reference>
<dbReference type="EMBL" id="JAMDMM010000029">
    <property type="protein sequence ID" value="MCY9608728.1"/>
    <property type="molecule type" value="Genomic_DNA"/>
</dbReference>
<dbReference type="RefSeq" id="WP_087441744.1">
    <property type="nucleotide sequence ID" value="NZ_CABMNB010000022.1"/>
</dbReference>
<dbReference type="GeneID" id="76995199"/>
<dbReference type="InterPro" id="IPR029016">
    <property type="entry name" value="GAF-like_dom_sf"/>
</dbReference>
<dbReference type="AlphaFoldDB" id="A0AAP9DRE4"/>
<evidence type="ECO:0000313" key="3">
    <source>
        <dbReference type="EMBL" id="MCY9608728.1"/>
    </source>
</evidence>
<accession>A0AAP9DRE4</accession>
<feature type="compositionally biased region" description="Basic and acidic residues" evidence="1">
    <location>
        <begin position="197"/>
        <end position="207"/>
    </location>
</feature>
<feature type="region of interest" description="Disordered" evidence="1">
    <location>
        <begin position="185"/>
        <end position="209"/>
    </location>
</feature>
<dbReference type="Proteomes" id="UP001209276">
    <property type="component" value="Unassembled WGS sequence"/>
</dbReference>
<protein>
    <submittedName>
        <fullName evidence="4">GAF domain-containing protein</fullName>
    </submittedName>
</protein>
<reference evidence="3 6" key="2">
    <citation type="submission" date="2022-05" db="EMBL/GenBank/DDBJ databases">
        <title>Genome Sequencing of Bee-Associated Microbes.</title>
        <authorList>
            <person name="Dunlap C."/>
        </authorList>
    </citation>
    <scope>NUCLEOTIDE SEQUENCE [LARGE SCALE GENOMIC DNA]</scope>
    <source>
        <strain evidence="3 6">NRRL B-14613</strain>
    </source>
</reference>
<evidence type="ECO:0000256" key="1">
    <source>
        <dbReference type="SAM" id="MobiDB-lite"/>
    </source>
</evidence>
<evidence type="ECO:0000313" key="4">
    <source>
        <dbReference type="EMBL" id="QDM42806.1"/>
    </source>
</evidence>
<evidence type="ECO:0000313" key="6">
    <source>
        <dbReference type="Proteomes" id="UP001209276"/>
    </source>
</evidence>
<dbReference type="Pfam" id="PF01590">
    <property type="entry name" value="GAF"/>
    <property type="match status" value="1"/>
</dbReference>
<gene>
    <name evidence="4" type="ORF">FLT43_04325</name>
    <name evidence="3" type="ORF">M5W83_16410</name>
</gene>
<evidence type="ECO:0000259" key="2">
    <source>
        <dbReference type="Pfam" id="PF01590"/>
    </source>
</evidence>
<dbReference type="SUPFAM" id="SSF55781">
    <property type="entry name" value="GAF domain-like"/>
    <property type="match status" value="1"/>
</dbReference>
<sequence length="334" mass="37472">MSNEPSCQPTLQQQVQRELEALKRDMGLDFTAVALADGNYRDIYWRFALGANSDRYKMITVRMGRGMAGKVLQGKRPHVVTAFPEEVQDEVLEYPIFLVESLRSGVGVSVDSIVDVRRKAYGVLLVGQRSRREFSADDIERVQSCARTLGRFYDAEDTRGVCCGRMDPSASENPSPMRVEANGELLGEQPRTLAEPGARDQERKPAKQEAGPILRLLKAARSAGVACELLDQRVTSLSRERQEQFAMILEVLVDTCISSPPVSAQLVIGQEETGNTCVEFNSFLLHTLSEELFLPVMEQIRSLKCDFEIVTKKSTQSVRFIVPTRLLLDEMHWN</sequence>
<name>A0AAP9DRE4_PANTH</name>
<dbReference type="Proteomes" id="UP000315377">
    <property type="component" value="Chromosome"/>
</dbReference>
<organism evidence="4 5">
    <name type="scientific">Paenibacillus thiaminolyticus</name>
    <name type="common">Bacillus thiaminolyticus</name>
    <dbReference type="NCBI Taxonomy" id="49283"/>
    <lineage>
        <taxon>Bacteria</taxon>
        <taxon>Bacillati</taxon>
        <taxon>Bacillota</taxon>
        <taxon>Bacilli</taxon>
        <taxon>Bacillales</taxon>
        <taxon>Paenibacillaceae</taxon>
        <taxon>Paenibacillus</taxon>
    </lineage>
</organism>
<dbReference type="EMBL" id="CP041405">
    <property type="protein sequence ID" value="QDM42806.1"/>
    <property type="molecule type" value="Genomic_DNA"/>
</dbReference>
<proteinExistence type="predicted"/>
<dbReference type="InterPro" id="IPR003018">
    <property type="entry name" value="GAF"/>
</dbReference>